<evidence type="ECO:0000313" key="3">
    <source>
        <dbReference type="Proteomes" id="UP000594638"/>
    </source>
</evidence>
<dbReference type="EMBL" id="CACTIH010005719">
    <property type="protein sequence ID" value="CAA3000887.1"/>
    <property type="molecule type" value="Genomic_DNA"/>
</dbReference>
<dbReference type="InterPro" id="IPR040362">
    <property type="entry name" value="RELCH"/>
</dbReference>
<dbReference type="AlphaFoldDB" id="A0A8S0T7E5"/>
<keyword evidence="3" id="KW-1185">Reference proteome</keyword>
<reference evidence="2 3" key="1">
    <citation type="submission" date="2019-12" db="EMBL/GenBank/DDBJ databases">
        <authorList>
            <person name="Alioto T."/>
            <person name="Alioto T."/>
            <person name="Gomez Garrido J."/>
        </authorList>
    </citation>
    <scope>NUCLEOTIDE SEQUENCE [LARGE SCALE GENOMIC DNA]</scope>
</reference>
<organism evidence="2 3">
    <name type="scientific">Olea europaea subsp. europaea</name>
    <dbReference type="NCBI Taxonomy" id="158383"/>
    <lineage>
        <taxon>Eukaryota</taxon>
        <taxon>Viridiplantae</taxon>
        <taxon>Streptophyta</taxon>
        <taxon>Embryophyta</taxon>
        <taxon>Tracheophyta</taxon>
        <taxon>Spermatophyta</taxon>
        <taxon>Magnoliopsida</taxon>
        <taxon>eudicotyledons</taxon>
        <taxon>Gunneridae</taxon>
        <taxon>Pentapetalae</taxon>
        <taxon>asterids</taxon>
        <taxon>lamiids</taxon>
        <taxon>Lamiales</taxon>
        <taxon>Oleaceae</taxon>
        <taxon>Oleeae</taxon>
        <taxon>Olea</taxon>
    </lineage>
</organism>
<dbReference type="OrthoDB" id="1695393at2759"/>
<evidence type="ECO:0000256" key="1">
    <source>
        <dbReference type="PROSITE-ProRule" id="PRU00103"/>
    </source>
</evidence>
<name>A0A8S0T7E5_OLEEU</name>
<sequence length="163" mass="18606">MRIWKQLVKNADFKFFQSIVQPRITGLKPRTLVGERLATVCPLPILLVGVLGHPSKHEELTQYLRNLFIQSFGLEGCVLPALVTLGSDQNLNVKYANIDAFKVVAQHFKSDMIVDNIWVQMDAFLEDGSVEATIAVVRALAFAVPHTTNRLREYIIETFFWWF</sequence>
<dbReference type="GO" id="GO:0032367">
    <property type="term" value="P:intracellular cholesterol transport"/>
    <property type="evidence" value="ECO:0007669"/>
    <property type="project" value="InterPro"/>
</dbReference>
<dbReference type="InterPro" id="IPR021133">
    <property type="entry name" value="HEAT_type_2"/>
</dbReference>
<protein>
    <submittedName>
        <fullName evidence="2">Uncharacterized protein</fullName>
    </submittedName>
</protein>
<dbReference type="Gramene" id="OE9A106583T1">
    <property type="protein sequence ID" value="OE9A106583C1"/>
    <property type="gene ID" value="OE9A106583"/>
</dbReference>
<dbReference type="GO" id="GO:0005802">
    <property type="term" value="C:trans-Golgi network"/>
    <property type="evidence" value="ECO:0007669"/>
    <property type="project" value="InterPro"/>
</dbReference>
<dbReference type="PANTHER" id="PTHR32059">
    <property type="entry name" value="RAB11-BINDING PROTEIN RELCH"/>
    <property type="match status" value="1"/>
</dbReference>
<comment type="caution">
    <text evidence="2">The sequence shown here is derived from an EMBL/GenBank/DDBJ whole genome shotgun (WGS) entry which is preliminary data.</text>
</comment>
<dbReference type="PANTHER" id="PTHR32059:SF0">
    <property type="entry name" value="RAB11-BINDING PROTEIN RELCH"/>
    <property type="match status" value="1"/>
</dbReference>
<proteinExistence type="predicted"/>
<dbReference type="PROSITE" id="PS50077">
    <property type="entry name" value="HEAT_REPEAT"/>
    <property type="match status" value="1"/>
</dbReference>
<accession>A0A8S0T7E5</accession>
<gene>
    <name evidence="2" type="ORF">OLEA9_A106583</name>
</gene>
<evidence type="ECO:0000313" key="2">
    <source>
        <dbReference type="EMBL" id="CAA3000887.1"/>
    </source>
</evidence>
<dbReference type="Proteomes" id="UP000594638">
    <property type="component" value="Unassembled WGS sequence"/>
</dbReference>
<dbReference type="GO" id="GO:0055037">
    <property type="term" value="C:recycling endosome"/>
    <property type="evidence" value="ECO:0007669"/>
    <property type="project" value="TreeGrafter"/>
</dbReference>
<feature type="repeat" description="HEAT" evidence="1">
    <location>
        <begin position="78"/>
        <end position="116"/>
    </location>
</feature>